<dbReference type="Proteomes" id="UP001057402">
    <property type="component" value="Chromosome 9"/>
</dbReference>
<organism evidence="1 2">
    <name type="scientific">Melastoma candidum</name>
    <dbReference type="NCBI Taxonomy" id="119954"/>
    <lineage>
        <taxon>Eukaryota</taxon>
        <taxon>Viridiplantae</taxon>
        <taxon>Streptophyta</taxon>
        <taxon>Embryophyta</taxon>
        <taxon>Tracheophyta</taxon>
        <taxon>Spermatophyta</taxon>
        <taxon>Magnoliopsida</taxon>
        <taxon>eudicotyledons</taxon>
        <taxon>Gunneridae</taxon>
        <taxon>Pentapetalae</taxon>
        <taxon>rosids</taxon>
        <taxon>malvids</taxon>
        <taxon>Myrtales</taxon>
        <taxon>Melastomataceae</taxon>
        <taxon>Melastomatoideae</taxon>
        <taxon>Melastomateae</taxon>
        <taxon>Melastoma</taxon>
    </lineage>
</organism>
<evidence type="ECO:0000313" key="1">
    <source>
        <dbReference type="EMBL" id="KAI4324666.1"/>
    </source>
</evidence>
<accession>A0ACB9MKW2</accession>
<gene>
    <name evidence="1" type="ORF">MLD38_030133</name>
</gene>
<evidence type="ECO:0000313" key="2">
    <source>
        <dbReference type="Proteomes" id="UP001057402"/>
    </source>
</evidence>
<sequence length="94" mass="9949">MKAKHGFVCVIAVTLLILGGPRVVSAQTCNPLQLSSCASAIMSSTPPSTLCCSKIKEQEPCLCQYMKNPSLKRFISSPNAKKVAAICGTLFPSC</sequence>
<dbReference type="EMBL" id="CM042888">
    <property type="protein sequence ID" value="KAI4324666.1"/>
    <property type="molecule type" value="Genomic_DNA"/>
</dbReference>
<name>A0ACB9MKW2_9MYRT</name>
<reference evidence="2" key="1">
    <citation type="journal article" date="2023" name="Front. Plant Sci.">
        <title>Chromosomal-level genome assembly of Melastoma candidum provides insights into trichome evolution.</title>
        <authorList>
            <person name="Zhong Y."/>
            <person name="Wu W."/>
            <person name="Sun C."/>
            <person name="Zou P."/>
            <person name="Liu Y."/>
            <person name="Dai S."/>
            <person name="Zhou R."/>
        </authorList>
    </citation>
    <scope>NUCLEOTIDE SEQUENCE [LARGE SCALE GENOMIC DNA]</scope>
</reference>
<comment type="caution">
    <text evidence="1">The sequence shown here is derived from an EMBL/GenBank/DDBJ whole genome shotgun (WGS) entry which is preliminary data.</text>
</comment>
<protein>
    <submittedName>
        <fullName evidence="1">Uncharacterized protein</fullName>
    </submittedName>
</protein>
<proteinExistence type="predicted"/>
<keyword evidence="2" id="KW-1185">Reference proteome</keyword>